<comment type="subcellular location">
    <subcellularLocation>
        <location evidence="1">Secreted</location>
    </subcellularLocation>
</comment>
<dbReference type="SUPFAM" id="SSF57924">
    <property type="entry name" value="Inhibitor of apoptosis (IAP) repeat"/>
    <property type="match status" value="2"/>
</dbReference>
<dbReference type="PROSITE" id="PS00134">
    <property type="entry name" value="TRYPSIN_HIS"/>
    <property type="match status" value="1"/>
</dbReference>
<reference evidence="17" key="1">
    <citation type="submission" date="2021-02" db="EMBL/GenBank/DDBJ databases">
        <authorList>
            <person name="Nowell W R."/>
        </authorList>
    </citation>
    <scope>NUCLEOTIDE SEQUENCE</scope>
</reference>
<dbReference type="PANTHER" id="PTHR24252:SF7">
    <property type="entry name" value="HYALIN"/>
    <property type="match status" value="1"/>
</dbReference>
<dbReference type="PANTHER" id="PTHR24252">
    <property type="entry name" value="ACROSIN-RELATED"/>
    <property type="match status" value="1"/>
</dbReference>
<sequence length="1068" mass="119348">MMKFLLIFFLLTGTHTLPYLQTNERVSGGSEAAIGAFPWMISLSFNFFDVFKSECGGAILSDNFLLTAASCFQGLTVVTQYITIRAGLHKITSRNETTEQHRSVAHILVHPDYSPLDETNDLALVHVHPPFDFSSSFVSMISLSNLTSLQNMDLITIGWGHLSANISADTLQQVTIRENIQCTESKAINSSTQLCAPGTCEGDAGGPLMIFSDITHEYELVGIASARNACTTEGLFTRIEPFLEWILDILDNPPPTPPPITFPTVAPLESTTTTPEVLGPPIPFICNTSLSCGCSSVPVVFHDEFPMSTTPPASSDQYEARIVGGETAQPHSWPWSISIRIYNIHICGGSLINSEWVLTAAHCLVEINDLTVHIGVHDVTTHSPIIRTIKKEFAHPDYIPSPKFINDIALFRLSSPVDLTVPDVNPGIPCLPAQSNDLNYPRAGTTLAVVGWGRVFSGGPQSARLRQVRVVTLDNDDWRCSNASHDRQRQFCAMVNGGGKDSCQGDSGGPIHQWLDDHWEQVGIVSFGKGCALAIHPGVYTRLSFYHDWIHQTIESAHTSTISSHNSLEKKLFGDDISLAKLTNYWRKQVTHSTSIRFEMDINSTELNNMTLSGNSYDVSQCISCNSNQISMALIPCGHAAVCVPCAFSSNQCPKCHREVESLMKVHFILILIRTKNMHTRRNMKTGDGWKFPVKPGKYQLNIDFEEERKSYVLCETKPFQQARERTYLQLVSRSYPCRIKMKDAGWFIVHCADELIAVCLYCKKACRGWSRRYDPLKVHRFLSPKCVFVQSAHSVQTPSSPIVASVGRHRRVRPSSDRMAIEHRRSHSFQQWPPQYVHPPFDVLAESGLFYNGQNTVVECFRCHGQLLITRQDDNPMTAHTNQCDYARHLRNEPIAQPLVIPPSSKLYTYEVNEGNDSTIFYLQPVHSTTPGILLSAKINLPREQISETSHTILKQLTVVDHQHRKINWMTSSDGPLVAILKDLATNPIELTENDSYLSQEDFPSIENTTSTSICRTCLRENVSPYSVSSRCAHLGLCYECSRNWNTCVICGFTLGRSFSEILERYT</sequence>
<dbReference type="SMART" id="SM00238">
    <property type="entry name" value="BIR"/>
    <property type="match status" value="2"/>
</dbReference>
<keyword evidence="7 13" id="KW-0378">Hydrolase</keyword>
<evidence type="ECO:0000259" key="16">
    <source>
        <dbReference type="PROSITE" id="PS50240"/>
    </source>
</evidence>
<keyword evidence="6 12" id="KW-0479">Metal-binding</keyword>
<keyword evidence="5 14" id="KW-0732">Signal</keyword>
<dbReference type="InterPro" id="IPR033116">
    <property type="entry name" value="TRYPSIN_SER"/>
</dbReference>
<evidence type="ECO:0000256" key="14">
    <source>
        <dbReference type="SAM" id="SignalP"/>
    </source>
</evidence>
<accession>A0A814SSV1</accession>
<name>A0A814SSV1_ADIRI</name>
<dbReference type="InterPro" id="IPR001841">
    <property type="entry name" value="Znf_RING"/>
</dbReference>
<protein>
    <submittedName>
        <fullName evidence="17">Uncharacterized protein</fullName>
    </submittedName>
</protein>
<dbReference type="PROSITE" id="PS50143">
    <property type="entry name" value="BIR_REPEAT_2"/>
    <property type="match status" value="2"/>
</dbReference>
<keyword evidence="4 13" id="KW-0645">Protease</keyword>
<dbReference type="GO" id="GO:0006508">
    <property type="term" value="P:proteolysis"/>
    <property type="evidence" value="ECO:0007669"/>
    <property type="project" value="UniProtKB-KW"/>
</dbReference>
<proteinExistence type="inferred from homology"/>
<evidence type="ECO:0000256" key="13">
    <source>
        <dbReference type="RuleBase" id="RU363034"/>
    </source>
</evidence>
<dbReference type="GO" id="GO:0008270">
    <property type="term" value="F:zinc ion binding"/>
    <property type="evidence" value="ECO:0007669"/>
    <property type="project" value="UniProtKB-KW"/>
</dbReference>
<dbReference type="SMART" id="SM00184">
    <property type="entry name" value="RING"/>
    <property type="match status" value="2"/>
</dbReference>
<evidence type="ECO:0000256" key="9">
    <source>
        <dbReference type="ARBA" id="ARBA00022833"/>
    </source>
</evidence>
<dbReference type="EMBL" id="CAJNOR010001471">
    <property type="protein sequence ID" value="CAF1148741.1"/>
    <property type="molecule type" value="Genomic_DNA"/>
</dbReference>
<evidence type="ECO:0000256" key="5">
    <source>
        <dbReference type="ARBA" id="ARBA00022729"/>
    </source>
</evidence>
<keyword evidence="10" id="KW-0865">Zymogen</keyword>
<dbReference type="CDD" id="cd00190">
    <property type="entry name" value="Tryp_SPc"/>
    <property type="match status" value="2"/>
</dbReference>
<dbReference type="Gene3D" id="1.10.1170.10">
    <property type="entry name" value="Inhibitor Of Apoptosis Protein (2mihbC-IAP-1), Chain A"/>
    <property type="match status" value="2"/>
</dbReference>
<dbReference type="Pfam" id="PF00089">
    <property type="entry name" value="Trypsin"/>
    <property type="match status" value="2"/>
</dbReference>
<evidence type="ECO:0000313" key="18">
    <source>
        <dbReference type="Proteomes" id="UP000663828"/>
    </source>
</evidence>
<feature type="chain" id="PRO_5032848222" evidence="14">
    <location>
        <begin position="17"/>
        <end position="1068"/>
    </location>
</feature>
<evidence type="ECO:0000256" key="2">
    <source>
        <dbReference type="ARBA" id="ARBA00006672"/>
    </source>
</evidence>
<dbReference type="GO" id="GO:0004252">
    <property type="term" value="F:serine-type endopeptidase activity"/>
    <property type="evidence" value="ECO:0007669"/>
    <property type="project" value="InterPro"/>
</dbReference>
<dbReference type="SUPFAM" id="SSF50494">
    <property type="entry name" value="Trypsin-like serine proteases"/>
    <property type="match status" value="2"/>
</dbReference>
<evidence type="ECO:0000256" key="4">
    <source>
        <dbReference type="ARBA" id="ARBA00022670"/>
    </source>
</evidence>
<gene>
    <name evidence="17" type="ORF">XAT740_LOCUS20831</name>
</gene>
<dbReference type="InterPro" id="IPR001254">
    <property type="entry name" value="Trypsin_dom"/>
</dbReference>
<evidence type="ECO:0000256" key="11">
    <source>
        <dbReference type="ARBA" id="ARBA00023157"/>
    </source>
</evidence>
<dbReference type="Gene3D" id="3.30.40.10">
    <property type="entry name" value="Zinc/RING finger domain, C3HC4 (zinc finger)"/>
    <property type="match status" value="2"/>
</dbReference>
<keyword evidence="11" id="KW-1015">Disulfide bond</keyword>
<dbReference type="InterPro" id="IPR043504">
    <property type="entry name" value="Peptidase_S1_PA_chymotrypsin"/>
</dbReference>
<dbReference type="SMART" id="SM00020">
    <property type="entry name" value="Tryp_SPc"/>
    <property type="match status" value="2"/>
</dbReference>
<evidence type="ECO:0000256" key="7">
    <source>
        <dbReference type="ARBA" id="ARBA00022801"/>
    </source>
</evidence>
<dbReference type="Gene3D" id="2.40.10.10">
    <property type="entry name" value="Trypsin-like serine proteases"/>
    <property type="match status" value="2"/>
</dbReference>
<dbReference type="Pfam" id="PF13920">
    <property type="entry name" value="zf-C3HC4_3"/>
    <property type="match status" value="1"/>
</dbReference>
<dbReference type="PROSITE" id="PS50089">
    <property type="entry name" value="ZF_RING_2"/>
    <property type="match status" value="2"/>
</dbReference>
<organism evidence="17 18">
    <name type="scientific">Adineta ricciae</name>
    <name type="common">Rotifer</name>
    <dbReference type="NCBI Taxonomy" id="249248"/>
    <lineage>
        <taxon>Eukaryota</taxon>
        <taxon>Metazoa</taxon>
        <taxon>Spiralia</taxon>
        <taxon>Gnathifera</taxon>
        <taxon>Rotifera</taxon>
        <taxon>Eurotatoria</taxon>
        <taxon>Bdelloidea</taxon>
        <taxon>Adinetida</taxon>
        <taxon>Adinetidae</taxon>
        <taxon>Adineta</taxon>
    </lineage>
</organism>
<evidence type="ECO:0000256" key="3">
    <source>
        <dbReference type="ARBA" id="ARBA00022525"/>
    </source>
</evidence>
<dbReference type="PRINTS" id="PR00722">
    <property type="entry name" value="CHYMOTRYPSIN"/>
</dbReference>
<dbReference type="Pfam" id="PF00653">
    <property type="entry name" value="BIR"/>
    <property type="match status" value="2"/>
</dbReference>
<keyword evidence="3" id="KW-0964">Secreted</keyword>
<keyword evidence="6 12" id="KW-0863">Zinc-finger</keyword>
<feature type="domain" description="Peptidase S1" evidence="16">
    <location>
        <begin position="322"/>
        <end position="555"/>
    </location>
</feature>
<dbReference type="PROSITE" id="PS00135">
    <property type="entry name" value="TRYPSIN_SER"/>
    <property type="match status" value="1"/>
</dbReference>
<dbReference type="InterPro" id="IPR009003">
    <property type="entry name" value="Peptidase_S1_PA"/>
</dbReference>
<evidence type="ECO:0000256" key="8">
    <source>
        <dbReference type="ARBA" id="ARBA00022825"/>
    </source>
</evidence>
<keyword evidence="8 13" id="KW-0720">Serine protease</keyword>
<comment type="similarity">
    <text evidence="2">Belongs to the IAP family.</text>
</comment>
<keyword evidence="18" id="KW-1185">Reference proteome</keyword>
<feature type="domain" description="RING-type" evidence="15">
    <location>
        <begin position="622"/>
        <end position="657"/>
    </location>
</feature>
<feature type="signal peptide" evidence="14">
    <location>
        <begin position="1"/>
        <end position="16"/>
    </location>
</feature>
<dbReference type="InterPro" id="IPR018114">
    <property type="entry name" value="TRYPSIN_HIS"/>
</dbReference>
<dbReference type="GO" id="GO:0005576">
    <property type="term" value="C:extracellular region"/>
    <property type="evidence" value="ECO:0007669"/>
    <property type="project" value="UniProtKB-SubCell"/>
</dbReference>
<evidence type="ECO:0000256" key="12">
    <source>
        <dbReference type="PROSITE-ProRule" id="PRU00175"/>
    </source>
</evidence>
<dbReference type="InterPro" id="IPR001314">
    <property type="entry name" value="Peptidase_S1A"/>
</dbReference>
<evidence type="ECO:0000313" key="17">
    <source>
        <dbReference type="EMBL" id="CAF1148741.1"/>
    </source>
</evidence>
<feature type="domain" description="RING-type" evidence="15">
    <location>
        <begin position="1016"/>
        <end position="1052"/>
    </location>
</feature>
<evidence type="ECO:0000256" key="6">
    <source>
        <dbReference type="ARBA" id="ARBA00022771"/>
    </source>
</evidence>
<dbReference type="FunFam" id="2.40.10.10:FF:000146">
    <property type="entry name" value="Serine protease 53"/>
    <property type="match status" value="1"/>
</dbReference>
<dbReference type="InterPro" id="IPR013083">
    <property type="entry name" value="Znf_RING/FYVE/PHD"/>
</dbReference>
<dbReference type="AlphaFoldDB" id="A0A814SSV1"/>
<feature type="domain" description="Peptidase S1" evidence="16">
    <location>
        <begin position="26"/>
        <end position="251"/>
    </location>
</feature>
<comment type="caution">
    <text evidence="17">The sequence shown here is derived from an EMBL/GenBank/DDBJ whole genome shotgun (WGS) entry which is preliminary data.</text>
</comment>
<evidence type="ECO:0000256" key="1">
    <source>
        <dbReference type="ARBA" id="ARBA00004613"/>
    </source>
</evidence>
<dbReference type="FunFam" id="2.40.10.10:FF:000068">
    <property type="entry name" value="transmembrane protease serine 2"/>
    <property type="match status" value="1"/>
</dbReference>
<keyword evidence="9" id="KW-0862">Zinc</keyword>
<dbReference type="Proteomes" id="UP000663828">
    <property type="component" value="Unassembled WGS sequence"/>
</dbReference>
<dbReference type="InterPro" id="IPR001370">
    <property type="entry name" value="BIR_rpt"/>
</dbReference>
<evidence type="ECO:0000259" key="15">
    <source>
        <dbReference type="PROSITE" id="PS50089"/>
    </source>
</evidence>
<evidence type="ECO:0000256" key="10">
    <source>
        <dbReference type="ARBA" id="ARBA00023145"/>
    </source>
</evidence>
<dbReference type="PROSITE" id="PS50240">
    <property type="entry name" value="TRYPSIN_DOM"/>
    <property type="match status" value="2"/>
</dbReference>